<dbReference type="Pfam" id="PF13967">
    <property type="entry name" value="RSN1_TM"/>
    <property type="match status" value="1"/>
</dbReference>
<evidence type="ECO:0000259" key="11">
    <source>
        <dbReference type="Pfam" id="PF14703"/>
    </source>
</evidence>
<feature type="transmembrane region" description="Helical" evidence="8">
    <location>
        <begin position="490"/>
        <end position="516"/>
    </location>
</feature>
<feature type="transmembrane region" description="Helical" evidence="8">
    <location>
        <begin position="661"/>
        <end position="680"/>
    </location>
</feature>
<feature type="domain" description="CSC1/OSCA1-like N-terminal transmembrane" evidence="10">
    <location>
        <begin position="42"/>
        <end position="195"/>
    </location>
</feature>
<feature type="transmembrane region" description="Helical" evidence="8">
    <location>
        <begin position="174"/>
        <end position="195"/>
    </location>
</feature>
<keyword evidence="6 8" id="KW-0472">Membrane</keyword>
<feature type="transmembrane region" description="Helical" evidence="8">
    <location>
        <begin position="607"/>
        <end position="634"/>
    </location>
</feature>
<evidence type="ECO:0000256" key="3">
    <source>
        <dbReference type="ARBA" id="ARBA00022448"/>
    </source>
</evidence>
<evidence type="ECO:0000256" key="1">
    <source>
        <dbReference type="ARBA" id="ARBA00004141"/>
    </source>
</evidence>
<protein>
    <recommendedName>
        <fullName evidence="14">CSC1/OSCA1-like 7TM region domain-containing protein</fullName>
    </recommendedName>
</protein>
<dbReference type="InterPro" id="IPR003864">
    <property type="entry name" value="CSC1/OSCA1-like_7TM"/>
</dbReference>
<evidence type="ECO:0000256" key="2">
    <source>
        <dbReference type="ARBA" id="ARBA00007779"/>
    </source>
</evidence>
<evidence type="ECO:0000256" key="8">
    <source>
        <dbReference type="SAM" id="Phobius"/>
    </source>
</evidence>
<feature type="transmembrane region" description="Helical" evidence="8">
    <location>
        <begin position="42"/>
        <end position="64"/>
    </location>
</feature>
<feature type="transmembrane region" description="Helical" evidence="8">
    <location>
        <begin position="402"/>
        <end position="425"/>
    </location>
</feature>
<feature type="compositionally biased region" description="Basic and acidic residues" evidence="7">
    <location>
        <begin position="831"/>
        <end position="847"/>
    </location>
</feature>
<evidence type="ECO:0000256" key="5">
    <source>
        <dbReference type="ARBA" id="ARBA00022989"/>
    </source>
</evidence>
<evidence type="ECO:0000259" key="10">
    <source>
        <dbReference type="Pfam" id="PF13967"/>
    </source>
</evidence>
<name>A0A517LIA6_9PEZI</name>
<evidence type="ECO:0008006" key="14">
    <source>
        <dbReference type="Google" id="ProtNLM"/>
    </source>
</evidence>
<dbReference type="Proteomes" id="UP000316270">
    <property type="component" value="Chromosome 13"/>
</dbReference>
<evidence type="ECO:0000313" key="12">
    <source>
        <dbReference type="EMBL" id="QDS75357.1"/>
    </source>
</evidence>
<sequence>MVANMDANLVLEVLRPRATDSPSDTLLKLLSDPFQAQIQETAFLASLGTSIGMTFVIALLFCFLRPLNATVYAPRLKHADSKHAPPPIAKTPWAWFSVVTKEKEKTMIEKVGLDAAIFIRFTHMCRNIFLVLSVIGCGILLPVNIVVGGKQFAGKGTSISTLARMTPQFMIGPVFWWLVGCAWLIDMVVCFFLWTNYRTIARLRREYFESADYQGSLSSRTLMVTAIPKTSRTDEGLERIVDEIQHTPVRPRAAIARNVRELPDLIEEHEDNVIELEKVLAKYLKNPDKLPAKRPMTTVHKKDPAYVKGQKVDAINHLTSRIQVLEARIREVRGSVDQRDAMSYGFASYETVEEAHGVAYAGRSKHPQGSTIRLAPRPSDIIWKNLGMTKKTRKSNSTINQIYVFVLTLFWTAANAFLAVFLANLANLGAVWKTFDTELRKDPNFWAIVQGVASPAITSAFYFCLPIIFRRLSIRSGDLTKTSRERHVVSKLYAFFVFNNLIVFSLFGALWSFTAAIISARSNGVSIAAALEGGDIFNKIMVALCNVSPFWITWLLQRNLGAAIDLSQFVNLAWGSFARRFLSPTPRELIKLTAPPPFEYASYYNYFLFYTTVALCFATLQPLVLPVTAFYFIIDSYLKKYLIMYVFVTKTESGGQFWRVLFNRVLFAAFLSNVIVACLVKAKAIGLWVNMFAALAPLPILLIVFKIYCKRTFDDQIQYYTKGTMDKENTVAADTRRDNQVASRFGHPSLYKPLMTPMVHSKAQHMLSQIYQGRLDNDDTATIAGFSDTYSLRDMKKGALGKQAAPTGPFEFVSETDIDFENYKNRDDFRSEFGGDGEMYGRPEDLVRGQTPVSNRSETRSHVGINPAAGRFYGESRSPSRSQSRDSERTLSDVQGGGVTYPAGYHQTPSSELRGYDPSPERSGLVQGAAPMGAVRSYRGAPSGTTSQNSTPLGTPGDEQQTNYDYFRGRGR</sequence>
<dbReference type="GO" id="GO:0005886">
    <property type="term" value="C:plasma membrane"/>
    <property type="evidence" value="ECO:0007669"/>
    <property type="project" value="TreeGrafter"/>
</dbReference>
<dbReference type="InterPro" id="IPR045122">
    <property type="entry name" value="Csc1-like"/>
</dbReference>
<feature type="transmembrane region" description="Helical" evidence="8">
    <location>
        <begin position="128"/>
        <end position="147"/>
    </location>
</feature>
<dbReference type="EMBL" id="CP042197">
    <property type="protein sequence ID" value="QDS75357.1"/>
    <property type="molecule type" value="Genomic_DNA"/>
</dbReference>
<gene>
    <name evidence="12" type="ORF">FKW77_002241</name>
</gene>
<comment type="similarity">
    <text evidence="2">Belongs to the CSC1 (TC 1.A.17) family.</text>
</comment>
<dbReference type="InterPro" id="IPR027815">
    <property type="entry name" value="CSC1/OSCA1-like_cyt"/>
</dbReference>
<keyword evidence="4 8" id="KW-0812">Transmembrane</keyword>
<feature type="domain" description="CSC1/OSCA1-like cytosolic" evidence="11">
    <location>
        <begin position="219"/>
        <end position="385"/>
    </location>
</feature>
<dbReference type="GO" id="GO:0005227">
    <property type="term" value="F:calcium-activated cation channel activity"/>
    <property type="evidence" value="ECO:0007669"/>
    <property type="project" value="InterPro"/>
</dbReference>
<dbReference type="AlphaFoldDB" id="A0A517LIA6"/>
<feature type="transmembrane region" description="Helical" evidence="8">
    <location>
        <begin position="445"/>
        <end position="469"/>
    </location>
</feature>
<accession>A0A517LIA6</accession>
<reference evidence="12 13" key="1">
    <citation type="submission" date="2019-07" db="EMBL/GenBank/DDBJ databases">
        <title>Finished genome of Venturia effusa.</title>
        <authorList>
            <person name="Young C.A."/>
            <person name="Cox M.P."/>
            <person name="Ganley A.R.D."/>
            <person name="David W.J."/>
        </authorList>
    </citation>
    <scope>NUCLEOTIDE SEQUENCE [LARGE SCALE GENOMIC DNA]</scope>
    <source>
        <strain evidence="13">albino</strain>
    </source>
</reference>
<dbReference type="OrthoDB" id="2150324at2759"/>
<evidence type="ECO:0000256" key="4">
    <source>
        <dbReference type="ARBA" id="ARBA00022692"/>
    </source>
</evidence>
<organism evidence="12 13">
    <name type="scientific">Venturia effusa</name>
    <dbReference type="NCBI Taxonomy" id="50376"/>
    <lineage>
        <taxon>Eukaryota</taxon>
        <taxon>Fungi</taxon>
        <taxon>Dikarya</taxon>
        <taxon>Ascomycota</taxon>
        <taxon>Pezizomycotina</taxon>
        <taxon>Dothideomycetes</taxon>
        <taxon>Pleosporomycetidae</taxon>
        <taxon>Venturiales</taxon>
        <taxon>Venturiaceae</taxon>
        <taxon>Venturia</taxon>
    </lineage>
</organism>
<dbReference type="PANTHER" id="PTHR13018">
    <property type="entry name" value="PROBABLE MEMBRANE PROTEIN DUF221-RELATED"/>
    <property type="match status" value="1"/>
</dbReference>
<feature type="transmembrane region" description="Helical" evidence="8">
    <location>
        <begin position="687"/>
        <end position="708"/>
    </location>
</feature>
<feature type="compositionally biased region" description="Polar residues" evidence="7">
    <location>
        <begin position="943"/>
        <end position="964"/>
    </location>
</feature>
<evidence type="ECO:0000313" key="13">
    <source>
        <dbReference type="Proteomes" id="UP000316270"/>
    </source>
</evidence>
<dbReference type="Pfam" id="PF02714">
    <property type="entry name" value="RSN1_7TM"/>
    <property type="match status" value="1"/>
</dbReference>
<evidence type="ECO:0000256" key="7">
    <source>
        <dbReference type="SAM" id="MobiDB-lite"/>
    </source>
</evidence>
<comment type="subcellular location">
    <subcellularLocation>
        <location evidence="1">Membrane</location>
        <topology evidence="1">Multi-pass membrane protein</topology>
    </subcellularLocation>
</comment>
<dbReference type="InterPro" id="IPR032880">
    <property type="entry name" value="CSC1/OSCA1-like_N"/>
</dbReference>
<feature type="domain" description="CSC1/OSCA1-like 7TM region" evidence="9">
    <location>
        <begin position="398"/>
        <end position="678"/>
    </location>
</feature>
<keyword evidence="13" id="KW-1185">Reference proteome</keyword>
<evidence type="ECO:0000256" key="6">
    <source>
        <dbReference type="ARBA" id="ARBA00023136"/>
    </source>
</evidence>
<dbReference type="Pfam" id="PF14703">
    <property type="entry name" value="PHM7_cyt"/>
    <property type="match status" value="1"/>
</dbReference>
<evidence type="ECO:0000259" key="9">
    <source>
        <dbReference type="Pfam" id="PF02714"/>
    </source>
</evidence>
<feature type="region of interest" description="Disordered" evidence="7">
    <location>
        <begin position="831"/>
        <end position="972"/>
    </location>
</feature>
<keyword evidence="3" id="KW-0813">Transport</keyword>
<keyword evidence="5 8" id="KW-1133">Transmembrane helix</keyword>
<dbReference type="PANTHER" id="PTHR13018:SF149">
    <property type="entry name" value="DOMAIN PROTEIN, PUTATIVE (AFU_ORTHOLOGUE AFUA_3G11660)-RELATED"/>
    <property type="match status" value="1"/>
</dbReference>
<proteinExistence type="inferred from homology"/>